<accession>A0A916TPE6</accession>
<evidence type="ECO:0000256" key="1">
    <source>
        <dbReference type="SAM" id="MobiDB-lite"/>
    </source>
</evidence>
<protein>
    <submittedName>
        <fullName evidence="3">Uncharacterized protein</fullName>
    </submittedName>
</protein>
<comment type="caution">
    <text evidence="3">The sequence shown here is derived from an EMBL/GenBank/DDBJ whole genome shotgun (WGS) entry which is preliminary data.</text>
</comment>
<dbReference type="EMBL" id="BMHK01000002">
    <property type="protein sequence ID" value="GGB89426.1"/>
    <property type="molecule type" value="Genomic_DNA"/>
</dbReference>
<reference evidence="3" key="1">
    <citation type="journal article" date="2014" name="Int. J. Syst. Evol. Microbiol.">
        <title>Complete genome sequence of Corynebacterium casei LMG S-19264T (=DSM 44701T), isolated from a smear-ripened cheese.</title>
        <authorList>
            <consortium name="US DOE Joint Genome Institute (JGI-PGF)"/>
            <person name="Walter F."/>
            <person name="Albersmeier A."/>
            <person name="Kalinowski J."/>
            <person name="Ruckert C."/>
        </authorList>
    </citation>
    <scope>NUCLEOTIDE SEQUENCE</scope>
    <source>
        <strain evidence="3">CGMCC 1.15095</strain>
    </source>
</reference>
<keyword evidence="2" id="KW-0732">Signal</keyword>
<dbReference type="AlphaFoldDB" id="A0A916TPE6"/>
<evidence type="ECO:0000313" key="3">
    <source>
        <dbReference type="EMBL" id="GGB89426.1"/>
    </source>
</evidence>
<feature type="chain" id="PRO_5037643713" evidence="2">
    <location>
        <begin position="27"/>
        <end position="276"/>
    </location>
</feature>
<evidence type="ECO:0000313" key="4">
    <source>
        <dbReference type="Proteomes" id="UP000608154"/>
    </source>
</evidence>
<dbReference type="RefSeq" id="WP_188767968.1">
    <property type="nucleotide sequence ID" value="NZ_BMHK01000002.1"/>
</dbReference>
<feature type="region of interest" description="Disordered" evidence="1">
    <location>
        <begin position="163"/>
        <end position="245"/>
    </location>
</feature>
<dbReference type="Proteomes" id="UP000608154">
    <property type="component" value="Unassembled WGS sequence"/>
</dbReference>
<reference evidence="3" key="2">
    <citation type="submission" date="2020-09" db="EMBL/GenBank/DDBJ databases">
        <authorList>
            <person name="Sun Q."/>
            <person name="Zhou Y."/>
        </authorList>
    </citation>
    <scope>NUCLEOTIDE SEQUENCE</scope>
    <source>
        <strain evidence="3">CGMCC 1.15095</strain>
    </source>
</reference>
<feature type="compositionally biased region" description="Polar residues" evidence="1">
    <location>
        <begin position="225"/>
        <end position="242"/>
    </location>
</feature>
<sequence>MTRSYIARVIAPAVASLGLVAQPALAAAPACWNADEISAARLHAFQTTLLVGAMRCRDAPDTLNSYNAFVQARKASLEASRTVLQAHFIRALGPENGMPAFAAYETEVGNRASIIDHDTLRCEAVATYSRLASSASENDLYTLARISDNAVASELCQPQRTAALPAGPAPQAALQETTAAPAAEADQTLTATPPPEALPETTLAQAPSEAVQPPTTQLALAKQEASPQTIARDSSAGAQSAANEVAKVDPATALEDAARALAAAASSLRGASSANQ</sequence>
<evidence type="ECO:0000256" key="2">
    <source>
        <dbReference type="SAM" id="SignalP"/>
    </source>
</evidence>
<keyword evidence="4" id="KW-1185">Reference proteome</keyword>
<feature type="compositionally biased region" description="Low complexity" evidence="1">
    <location>
        <begin position="163"/>
        <end position="191"/>
    </location>
</feature>
<feature type="signal peptide" evidence="2">
    <location>
        <begin position="1"/>
        <end position="26"/>
    </location>
</feature>
<organism evidence="3 4">
    <name type="scientific">Novosphingobium endophyticum</name>
    <dbReference type="NCBI Taxonomy" id="1955250"/>
    <lineage>
        <taxon>Bacteria</taxon>
        <taxon>Pseudomonadati</taxon>
        <taxon>Pseudomonadota</taxon>
        <taxon>Alphaproteobacteria</taxon>
        <taxon>Sphingomonadales</taxon>
        <taxon>Sphingomonadaceae</taxon>
        <taxon>Novosphingobium</taxon>
    </lineage>
</organism>
<proteinExistence type="predicted"/>
<gene>
    <name evidence="3" type="ORF">GCM10011494_04720</name>
</gene>
<name>A0A916TPE6_9SPHN</name>